<organism evidence="1 2">
    <name type="scientific">Auraticoccus cholistanensis</name>
    <dbReference type="NCBI Taxonomy" id="2656650"/>
    <lineage>
        <taxon>Bacteria</taxon>
        <taxon>Bacillati</taxon>
        <taxon>Actinomycetota</taxon>
        <taxon>Actinomycetes</taxon>
        <taxon>Propionibacteriales</taxon>
        <taxon>Propionibacteriaceae</taxon>
        <taxon>Auraticoccus</taxon>
    </lineage>
</organism>
<reference evidence="1 2" key="1">
    <citation type="submission" date="2019-12" db="EMBL/GenBank/DDBJ databases">
        <title>Auraticoccus cholistani sp. nov., an actinomycete isolated from soil of Cholistan desert.</title>
        <authorList>
            <person name="Cheema M.T."/>
        </authorList>
    </citation>
    <scope>NUCLEOTIDE SEQUENCE [LARGE SCALE GENOMIC DNA]</scope>
    <source>
        <strain evidence="1 2">F435</strain>
    </source>
</reference>
<dbReference type="AlphaFoldDB" id="A0A6A9UQT8"/>
<proteinExistence type="predicted"/>
<sequence length="168" mass="18067">MPTPAASRRRRYVSAGAEVASLGLLLVLITGCTVVDGVPGSRVGSMVARWSVPQVAQAELQAVVPPGPGEVLSPARRDELLARLPEAGLSADPSAFQGRLLVAHGYSRCGDELLHRDWRGKELWFAVAREDEGLACAVSPYTVEIWAVEPGDLRASADEVRVREARDR</sequence>
<name>A0A6A9UQT8_9ACTN</name>
<evidence type="ECO:0000313" key="2">
    <source>
        <dbReference type="Proteomes" id="UP000435304"/>
    </source>
</evidence>
<dbReference type="Proteomes" id="UP000435304">
    <property type="component" value="Unassembled WGS sequence"/>
</dbReference>
<dbReference type="RefSeq" id="WP_156607780.1">
    <property type="nucleotide sequence ID" value="NZ_WPCU01000004.1"/>
</dbReference>
<comment type="caution">
    <text evidence="1">The sequence shown here is derived from an EMBL/GenBank/DDBJ whole genome shotgun (WGS) entry which is preliminary data.</text>
</comment>
<keyword evidence="2" id="KW-1185">Reference proteome</keyword>
<evidence type="ECO:0000313" key="1">
    <source>
        <dbReference type="EMBL" id="MVA74938.1"/>
    </source>
</evidence>
<protein>
    <submittedName>
        <fullName evidence="1">Uncharacterized protein</fullName>
    </submittedName>
</protein>
<gene>
    <name evidence="1" type="ORF">GC722_02680</name>
</gene>
<accession>A0A6A9UQT8</accession>
<dbReference type="EMBL" id="WPCU01000004">
    <property type="protein sequence ID" value="MVA74938.1"/>
    <property type="molecule type" value="Genomic_DNA"/>
</dbReference>